<sequence>MKNKGILMIVLSALCFAGMNMFVKLSGDLPSIQKSFFRNLVAVIIAFSILKKSGYGFHVDKKNIKTLFLRSLCGTVGIIANFYAVDHLLLADASIIQKLAPFFVIIFSFFLLKENVSKKQIFSIIIAFIGTLFIVKPSFHNTQLFPSFVALIGAMGAGIAYTLVRKLSKNGVKGPQIVFYFSIFSCLSVVPYLILNFHPMTLEQLIILFLAGLCAAGGQFAVTAAYSYAAGRDISLFDYSQVVFAAILGFFVFQQIPDIYSWIGYFIIFGITLYMFISQRRLKTN</sequence>
<feature type="transmembrane region" description="Helical" evidence="6">
    <location>
        <begin position="145"/>
        <end position="164"/>
    </location>
</feature>
<evidence type="ECO:0000256" key="6">
    <source>
        <dbReference type="SAM" id="Phobius"/>
    </source>
</evidence>
<feature type="transmembrane region" description="Helical" evidence="6">
    <location>
        <begin position="121"/>
        <end position="139"/>
    </location>
</feature>
<reference evidence="8 9" key="1">
    <citation type="submission" date="2010-12" db="EMBL/GenBank/DDBJ databases">
        <title>The Genome Sequence of Coprobacillus sp. strain 29_1.</title>
        <authorList>
            <consortium name="The Broad Institute Genome Sequencing Platform"/>
            <person name="Earl A."/>
            <person name="Ward D."/>
            <person name="Feldgarden M."/>
            <person name="Gevers D."/>
            <person name="Daigneault M."/>
            <person name="Sibley C.D."/>
            <person name="White A."/>
            <person name="Strauss J."/>
            <person name="Allen-Vercoe E."/>
            <person name="Young S.K."/>
            <person name="Zeng Q."/>
            <person name="Gargeya S."/>
            <person name="Fitzgerald M."/>
            <person name="Haas B."/>
            <person name="Abouelleil A."/>
            <person name="Alvarado L."/>
            <person name="Arachchi H.M."/>
            <person name="Berlin A."/>
            <person name="Brown A."/>
            <person name="Chapman S.B."/>
            <person name="Chen Z."/>
            <person name="Dunbar C."/>
            <person name="Freedman E."/>
            <person name="Gearin G."/>
            <person name="Gellesch M."/>
            <person name="Goldberg J."/>
            <person name="Griggs A."/>
            <person name="Gujja S."/>
            <person name="Heilman E."/>
            <person name="Heiman D."/>
            <person name="Howarth C."/>
            <person name="Larson L."/>
            <person name="Lui A."/>
            <person name="MacDonald P.J.P."/>
            <person name="Mehta T."/>
            <person name="Montmayeur A."/>
            <person name="Murphy C."/>
            <person name="Neiman D."/>
            <person name="Pearson M."/>
            <person name="Priest M."/>
            <person name="Roberts A."/>
            <person name="Saif S."/>
            <person name="Shea T."/>
            <person name="Shenoy N."/>
            <person name="Sisk P."/>
            <person name="Stolte C."/>
            <person name="Sykes S."/>
            <person name="White J."/>
            <person name="Yandava C."/>
            <person name="Nusbaum C."/>
            <person name="Birren B."/>
        </authorList>
    </citation>
    <scope>NUCLEOTIDE SEQUENCE [LARGE SCALE GENOMIC DNA]</scope>
    <source>
        <strain evidence="8 9">29_1</strain>
    </source>
</reference>
<keyword evidence="4 6" id="KW-1133">Transmembrane helix</keyword>
<evidence type="ECO:0000313" key="8">
    <source>
        <dbReference type="EMBL" id="EFW04201.1"/>
    </source>
</evidence>
<name>E7GCJ2_9FIRM</name>
<dbReference type="GeneID" id="78228069"/>
<accession>E7GCJ2</accession>
<feature type="domain" description="EamA" evidence="7">
    <location>
        <begin position="148"/>
        <end position="274"/>
    </location>
</feature>
<dbReference type="HOGENOM" id="CLU_032828_0_1_9"/>
<evidence type="ECO:0000256" key="5">
    <source>
        <dbReference type="ARBA" id="ARBA00023136"/>
    </source>
</evidence>
<comment type="similarity">
    <text evidence="2">Belongs to the EamA transporter family.</text>
</comment>
<dbReference type="PANTHER" id="PTHR22911:SF6">
    <property type="entry name" value="SOLUTE CARRIER FAMILY 35 MEMBER G1"/>
    <property type="match status" value="1"/>
</dbReference>
<protein>
    <submittedName>
        <fullName evidence="8">Integral membrane domain-containing protein</fullName>
    </submittedName>
</protein>
<dbReference type="EMBL" id="ADKX01000039">
    <property type="protein sequence ID" value="EFW04201.1"/>
    <property type="molecule type" value="Genomic_DNA"/>
</dbReference>
<feature type="transmembrane region" description="Helical" evidence="6">
    <location>
        <begin position="236"/>
        <end position="253"/>
    </location>
</feature>
<dbReference type="InterPro" id="IPR000620">
    <property type="entry name" value="EamA_dom"/>
</dbReference>
<dbReference type="SUPFAM" id="SSF103481">
    <property type="entry name" value="Multidrug resistance efflux transporter EmrE"/>
    <property type="match status" value="2"/>
</dbReference>
<dbReference type="GO" id="GO:0016020">
    <property type="term" value="C:membrane"/>
    <property type="evidence" value="ECO:0007669"/>
    <property type="project" value="UniProtKB-SubCell"/>
</dbReference>
<comment type="caution">
    <text evidence="8">The sequence shown here is derived from an EMBL/GenBank/DDBJ whole genome shotgun (WGS) entry which is preliminary data.</text>
</comment>
<evidence type="ECO:0000256" key="4">
    <source>
        <dbReference type="ARBA" id="ARBA00022989"/>
    </source>
</evidence>
<keyword evidence="5 6" id="KW-0472">Membrane</keyword>
<dbReference type="Proteomes" id="UP000003157">
    <property type="component" value="Unassembled WGS sequence"/>
</dbReference>
<feature type="transmembrane region" description="Helical" evidence="6">
    <location>
        <begin position="206"/>
        <end position="229"/>
    </location>
</feature>
<keyword evidence="9" id="KW-1185">Reference proteome</keyword>
<dbReference type="AlphaFoldDB" id="E7GCJ2"/>
<evidence type="ECO:0000256" key="2">
    <source>
        <dbReference type="ARBA" id="ARBA00007362"/>
    </source>
</evidence>
<feature type="transmembrane region" description="Helical" evidence="6">
    <location>
        <begin position="176"/>
        <end position="194"/>
    </location>
</feature>
<evidence type="ECO:0000313" key="9">
    <source>
        <dbReference type="Proteomes" id="UP000003157"/>
    </source>
</evidence>
<dbReference type="InterPro" id="IPR037185">
    <property type="entry name" value="EmrE-like"/>
</dbReference>
<feature type="transmembrane region" description="Helical" evidence="6">
    <location>
        <begin position="95"/>
        <end position="112"/>
    </location>
</feature>
<dbReference type="PANTHER" id="PTHR22911">
    <property type="entry name" value="ACYL-MALONYL CONDENSING ENZYME-RELATED"/>
    <property type="match status" value="1"/>
</dbReference>
<gene>
    <name evidence="8" type="ORF">HMPREF9488_02484</name>
</gene>
<evidence type="ECO:0000256" key="3">
    <source>
        <dbReference type="ARBA" id="ARBA00022692"/>
    </source>
</evidence>
<organism evidence="8 9">
    <name type="scientific">Coprobacillus cateniformis</name>
    <dbReference type="NCBI Taxonomy" id="100884"/>
    <lineage>
        <taxon>Bacteria</taxon>
        <taxon>Bacillati</taxon>
        <taxon>Bacillota</taxon>
        <taxon>Erysipelotrichia</taxon>
        <taxon>Erysipelotrichales</taxon>
        <taxon>Coprobacillaceae</taxon>
        <taxon>Coprobacillus</taxon>
    </lineage>
</organism>
<proteinExistence type="inferred from homology"/>
<dbReference type="eggNOG" id="COG0697">
    <property type="taxonomic scope" value="Bacteria"/>
</dbReference>
<dbReference type="STRING" id="100884.GCA_000269565_00136"/>
<feature type="domain" description="EamA" evidence="7">
    <location>
        <begin position="4"/>
        <end position="135"/>
    </location>
</feature>
<comment type="subcellular location">
    <subcellularLocation>
        <location evidence="1">Membrane</location>
        <topology evidence="1">Multi-pass membrane protein</topology>
    </subcellularLocation>
</comment>
<feature type="transmembrane region" description="Helical" evidence="6">
    <location>
        <begin position="67"/>
        <end position="83"/>
    </location>
</feature>
<feature type="transmembrane region" description="Helical" evidence="6">
    <location>
        <begin position="259"/>
        <end position="277"/>
    </location>
</feature>
<dbReference type="Pfam" id="PF00892">
    <property type="entry name" value="EamA"/>
    <property type="match status" value="2"/>
</dbReference>
<dbReference type="RefSeq" id="WP_008789572.1">
    <property type="nucleotide sequence ID" value="NZ_AKCB01000001.1"/>
</dbReference>
<evidence type="ECO:0000256" key="1">
    <source>
        <dbReference type="ARBA" id="ARBA00004141"/>
    </source>
</evidence>
<evidence type="ECO:0000259" key="7">
    <source>
        <dbReference type="Pfam" id="PF00892"/>
    </source>
</evidence>
<keyword evidence="3 6" id="KW-0812">Transmembrane</keyword>
<dbReference type="OrthoDB" id="5148831at2"/>
<feature type="transmembrane region" description="Helical" evidence="6">
    <location>
        <begin position="36"/>
        <end position="55"/>
    </location>
</feature>